<dbReference type="Proteomes" id="UP001138540">
    <property type="component" value="Unassembled WGS sequence"/>
</dbReference>
<keyword evidence="6" id="KW-0145">Chemotaxis</keyword>
<comment type="function">
    <text evidence="10">FliM is one of three proteins (FliG, FliN, FliM) that forms the rotor-mounted switch complex (C ring), located at the base of the basal body. This complex interacts with the CheY and CheZ chemotaxis proteins, in addition to contacting components of the motor that determine the direction of flagellar rotation.</text>
</comment>
<evidence type="ECO:0000256" key="2">
    <source>
        <dbReference type="ARBA" id="ARBA00004202"/>
    </source>
</evidence>
<dbReference type="Gene3D" id="2.30.330.10">
    <property type="entry name" value="SpoA-like"/>
    <property type="match status" value="1"/>
</dbReference>
<comment type="subcellular location">
    <subcellularLocation>
        <location evidence="1">Bacterial flagellum basal body</location>
    </subcellularLocation>
    <subcellularLocation>
        <location evidence="2">Cell membrane</location>
        <topology evidence="2">Peripheral membrane protein</topology>
    </subcellularLocation>
</comment>
<dbReference type="Pfam" id="PF01052">
    <property type="entry name" value="FliMN_C"/>
    <property type="match status" value="1"/>
</dbReference>
<dbReference type="InterPro" id="IPR001689">
    <property type="entry name" value="Flag_FliM"/>
</dbReference>
<protein>
    <recommendedName>
        <fullName evidence="4">Flagellar motor switch protein FliM</fullName>
    </recommendedName>
</protein>
<accession>A0ABR6NAJ7</accession>
<dbReference type="PANTHER" id="PTHR30034:SF6">
    <property type="entry name" value="YOP PROTEINS TRANSLOCATION PROTEIN Q"/>
    <property type="match status" value="1"/>
</dbReference>
<dbReference type="Pfam" id="PF02154">
    <property type="entry name" value="FliM"/>
    <property type="match status" value="1"/>
</dbReference>
<feature type="domain" description="Flagellar motor switch protein FliN-like C-terminal" evidence="11">
    <location>
        <begin position="221"/>
        <end position="288"/>
    </location>
</feature>
<evidence type="ECO:0000313" key="13">
    <source>
        <dbReference type="Proteomes" id="UP001138540"/>
    </source>
</evidence>
<reference evidence="12 13" key="1">
    <citation type="submission" date="2020-08" db="EMBL/GenBank/DDBJ databases">
        <title>Exploring microbial biodiversity for novel pathways involved in the catabolism of aromatic compounds derived from lignin.</title>
        <authorList>
            <person name="Elkins J."/>
        </authorList>
    </citation>
    <scope>NUCLEOTIDE SEQUENCE [LARGE SCALE GENOMIC DNA]</scope>
    <source>
        <strain evidence="12 13">B1D3A</strain>
    </source>
</reference>
<keyword evidence="13" id="KW-1185">Reference proteome</keyword>
<evidence type="ECO:0000256" key="9">
    <source>
        <dbReference type="ARBA" id="ARBA00023143"/>
    </source>
</evidence>
<dbReference type="SUPFAM" id="SSF101801">
    <property type="entry name" value="Surface presentation of antigens (SPOA)"/>
    <property type="match status" value="1"/>
</dbReference>
<gene>
    <name evidence="12" type="ORF">HNP60_000259</name>
</gene>
<evidence type="ECO:0000259" key="11">
    <source>
        <dbReference type="Pfam" id="PF01052"/>
    </source>
</evidence>
<dbReference type="CDD" id="cd17908">
    <property type="entry name" value="FliM"/>
    <property type="match status" value="1"/>
</dbReference>
<comment type="caution">
    <text evidence="12">The sequence shown here is derived from an EMBL/GenBank/DDBJ whole genome shotgun (WGS) entry which is preliminary data.</text>
</comment>
<dbReference type="InterPro" id="IPR028976">
    <property type="entry name" value="CheC-like_sf"/>
</dbReference>
<keyword evidence="7" id="KW-0283">Flagellar rotation</keyword>
<sequence>MNDVQPYAFGRQGPVPSAAIGGLEKLGDRLARRLRGIVEPFSGGRPLVSAKPLDDTMFMMWDACVPAFVNLSIYRLPPIKGPVTLRIDAELISLLVDRFYGGHGKRLTGERREFTPTEVRLSARLAEQIMAALVQCWSEIVPVEAMLVGRETNVAHAELMAGETPVLVQSFEVDIGDRTPGLIEIVYPKDGFAGLELPGGSKVPEELRVADPLWQRQLSRRLEDVRFSARTVLARPNLKISELVALKPGDVIPIHIARNLPLLIGDRIFAQGTIGEQDGCAAFMIEKLT</sequence>
<dbReference type="PANTHER" id="PTHR30034">
    <property type="entry name" value="FLAGELLAR MOTOR SWITCH PROTEIN FLIM"/>
    <property type="match status" value="1"/>
</dbReference>
<evidence type="ECO:0000256" key="10">
    <source>
        <dbReference type="ARBA" id="ARBA00025044"/>
    </source>
</evidence>
<keyword evidence="5" id="KW-1003">Cell membrane</keyword>
<dbReference type="InterPro" id="IPR001543">
    <property type="entry name" value="FliN-like_C"/>
</dbReference>
<evidence type="ECO:0000256" key="1">
    <source>
        <dbReference type="ARBA" id="ARBA00004117"/>
    </source>
</evidence>
<keyword evidence="12" id="KW-0282">Flagellum</keyword>
<proteinExistence type="inferred from homology"/>
<evidence type="ECO:0000256" key="3">
    <source>
        <dbReference type="ARBA" id="ARBA00011049"/>
    </source>
</evidence>
<keyword evidence="8" id="KW-0472">Membrane</keyword>
<evidence type="ECO:0000313" key="12">
    <source>
        <dbReference type="EMBL" id="MBB5984285.1"/>
    </source>
</evidence>
<keyword evidence="12" id="KW-0966">Cell projection</keyword>
<evidence type="ECO:0000256" key="4">
    <source>
        <dbReference type="ARBA" id="ARBA00021898"/>
    </source>
</evidence>
<dbReference type="InterPro" id="IPR036429">
    <property type="entry name" value="SpoA-like_sf"/>
</dbReference>
<keyword evidence="9" id="KW-0975">Bacterial flagellum</keyword>
<dbReference type="RefSeq" id="WP_184149199.1">
    <property type="nucleotide sequence ID" value="NZ_JACHKA010000001.1"/>
</dbReference>
<evidence type="ECO:0000256" key="6">
    <source>
        <dbReference type="ARBA" id="ARBA00022500"/>
    </source>
</evidence>
<name>A0ABR6NAJ7_9SPHN</name>
<dbReference type="SUPFAM" id="SSF103039">
    <property type="entry name" value="CheC-like"/>
    <property type="match status" value="1"/>
</dbReference>
<evidence type="ECO:0000256" key="7">
    <source>
        <dbReference type="ARBA" id="ARBA00022779"/>
    </source>
</evidence>
<evidence type="ECO:0000256" key="5">
    <source>
        <dbReference type="ARBA" id="ARBA00022475"/>
    </source>
</evidence>
<organism evidence="12 13">
    <name type="scientific">Sphingobium lignivorans</name>
    <dbReference type="NCBI Taxonomy" id="2735886"/>
    <lineage>
        <taxon>Bacteria</taxon>
        <taxon>Pseudomonadati</taxon>
        <taxon>Pseudomonadota</taxon>
        <taxon>Alphaproteobacteria</taxon>
        <taxon>Sphingomonadales</taxon>
        <taxon>Sphingomonadaceae</taxon>
        <taxon>Sphingobium</taxon>
    </lineage>
</organism>
<evidence type="ECO:0000256" key="8">
    <source>
        <dbReference type="ARBA" id="ARBA00023136"/>
    </source>
</evidence>
<keyword evidence="12" id="KW-0969">Cilium</keyword>
<comment type="similarity">
    <text evidence="3">Belongs to the FliM family.</text>
</comment>
<dbReference type="Gene3D" id="3.40.1550.10">
    <property type="entry name" value="CheC-like"/>
    <property type="match status" value="1"/>
</dbReference>
<dbReference type="EMBL" id="JACHKA010000001">
    <property type="protein sequence ID" value="MBB5984285.1"/>
    <property type="molecule type" value="Genomic_DNA"/>
</dbReference>